<reference evidence="2" key="1">
    <citation type="submission" date="2006-12" db="EMBL/GenBank/DDBJ databases">
        <title>Complete sequence of chromosome 1 of Verminephrobacter eiseniae EF01-2.</title>
        <authorList>
            <person name="Copeland A."/>
            <person name="Lucas S."/>
            <person name="Lapidus A."/>
            <person name="Barry K."/>
            <person name="Detter J.C."/>
            <person name="Glavina del Rio T."/>
            <person name="Dalin E."/>
            <person name="Tice H."/>
            <person name="Pitluck S."/>
            <person name="Chertkov O."/>
            <person name="Brettin T."/>
            <person name="Bruce D."/>
            <person name="Han C."/>
            <person name="Tapia R."/>
            <person name="Gilna P."/>
            <person name="Schmutz J."/>
            <person name="Larimer F."/>
            <person name="Land M."/>
            <person name="Hauser L."/>
            <person name="Kyrpides N."/>
            <person name="Kim E."/>
            <person name="Stahl D."/>
            <person name="Richardson P."/>
        </authorList>
    </citation>
    <scope>NUCLEOTIDE SEQUENCE [LARGE SCALE GENOMIC DNA]</scope>
    <source>
        <strain evidence="2">EF01-2</strain>
    </source>
</reference>
<dbReference type="Pfam" id="PF19315">
    <property type="entry name" value="MC_hydratase"/>
    <property type="match status" value="1"/>
</dbReference>
<keyword evidence="2" id="KW-1185">Reference proteome</keyword>
<evidence type="ECO:0000313" key="2">
    <source>
        <dbReference type="Proteomes" id="UP000000374"/>
    </source>
</evidence>
<accession>A1WI84</accession>
<proteinExistence type="predicted"/>
<dbReference type="RefSeq" id="WP_011809348.1">
    <property type="nucleotide sequence ID" value="NC_008786.1"/>
</dbReference>
<dbReference type="Proteomes" id="UP000000374">
    <property type="component" value="Chromosome"/>
</dbReference>
<dbReference type="PANTHER" id="PTHR43664">
    <property type="entry name" value="MONOAMINE OXIDASE-RELATED"/>
    <property type="match status" value="1"/>
</dbReference>
<organism evidence="1 2">
    <name type="scientific">Verminephrobacter eiseniae (strain EF01-2)</name>
    <dbReference type="NCBI Taxonomy" id="391735"/>
    <lineage>
        <taxon>Bacteria</taxon>
        <taxon>Pseudomonadati</taxon>
        <taxon>Pseudomonadota</taxon>
        <taxon>Betaproteobacteria</taxon>
        <taxon>Burkholderiales</taxon>
        <taxon>Comamonadaceae</taxon>
        <taxon>Verminephrobacter</taxon>
    </lineage>
</organism>
<evidence type="ECO:0000313" key="1">
    <source>
        <dbReference type="EMBL" id="ABM57341.1"/>
    </source>
</evidence>
<protein>
    <submittedName>
        <fullName evidence="1">MaoC domain protein dehydratase</fullName>
    </submittedName>
</protein>
<sequence>MKTAALTSQDNYFEDFEVGRLLRHARGKTVTEMDNVLITQMVMNTAEGHFNEHAMSQGGHGIFAQRVVFGGINLALVLGLAAQDTAEQCLCELRLDKIRLSHPVFHGDTLYAYSEVLERSDSDQPDAGIVRFKHYGLNQDGKLCVEAERSVLLKRKSHWGHR</sequence>
<dbReference type="PANTHER" id="PTHR43664:SF1">
    <property type="entry name" value="BETA-METHYLMALYL-COA DEHYDRATASE"/>
    <property type="match status" value="1"/>
</dbReference>
<dbReference type="SUPFAM" id="SSF54637">
    <property type="entry name" value="Thioesterase/thiol ester dehydrase-isomerase"/>
    <property type="match status" value="1"/>
</dbReference>
<dbReference type="KEGG" id="vei:Veis_1582"/>
<dbReference type="Gene3D" id="3.10.129.10">
    <property type="entry name" value="Hotdog Thioesterase"/>
    <property type="match status" value="1"/>
</dbReference>
<dbReference type="InterPro" id="IPR048274">
    <property type="entry name" value="MC_hydratase"/>
</dbReference>
<dbReference type="STRING" id="391735.Veis_1582"/>
<name>A1WI84_VEREI</name>
<dbReference type="CDD" id="cd03451">
    <property type="entry name" value="FkbR2"/>
    <property type="match status" value="1"/>
</dbReference>
<dbReference type="GeneID" id="76460200"/>
<dbReference type="AlphaFoldDB" id="A1WI84"/>
<dbReference type="HOGENOM" id="CLU_094876_0_1_4"/>
<dbReference type="InterPro" id="IPR052342">
    <property type="entry name" value="MCH/BMMD"/>
</dbReference>
<dbReference type="GO" id="GO:0016829">
    <property type="term" value="F:lyase activity"/>
    <property type="evidence" value="ECO:0007669"/>
    <property type="project" value="InterPro"/>
</dbReference>
<dbReference type="EMBL" id="CP000542">
    <property type="protein sequence ID" value="ABM57341.1"/>
    <property type="molecule type" value="Genomic_DNA"/>
</dbReference>
<dbReference type="OrthoDB" id="6703795at2"/>
<dbReference type="eggNOG" id="COG2030">
    <property type="taxonomic scope" value="Bacteria"/>
</dbReference>
<dbReference type="InterPro" id="IPR029069">
    <property type="entry name" value="HotDog_dom_sf"/>
</dbReference>
<gene>
    <name evidence="1" type="ordered locus">Veis_1582</name>
</gene>